<dbReference type="GO" id="GO:0006109">
    <property type="term" value="P:regulation of carbohydrate metabolic process"/>
    <property type="evidence" value="ECO:0007669"/>
    <property type="project" value="InterPro"/>
</dbReference>
<gene>
    <name evidence="6" type="primary">csrA</name>
    <name evidence="7" type="ORF">IAB89_06250</name>
</gene>
<name>A0A9D1AMJ6_9FIRM</name>
<evidence type="ECO:0000256" key="5">
    <source>
        <dbReference type="ARBA" id="ARBA00022884"/>
    </source>
</evidence>
<comment type="caution">
    <text evidence="7">The sequence shown here is derived from an EMBL/GenBank/DDBJ whole genome shotgun (WGS) entry which is preliminary data.</text>
</comment>
<dbReference type="SUPFAM" id="SSF117130">
    <property type="entry name" value="CsrA-like"/>
    <property type="match status" value="1"/>
</dbReference>
<dbReference type="GO" id="GO:1902208">
    <property type="term" value="P:regulation of bacterial-type flagellum assembly"/>
    <property type="evidence" value="ECO:0007669"/>
    <property type="project" value="UniProtKB-UniRule"/>
</dbReference>
<accession>A0A9D1AMJ6</accession>
<keyword evidence="4 6" id="KW-0810">Translation regulation</keyword>
<proteinExistence type="inferred from homology"/>
<dbReference type="GO" id="GO:0045947">
    <property type="term" value="P:negative regulation of translational initiation"/>
    <property type="evidence" value="ECO:0007669"/>
    <property type="project" value="UniProtKB-UniRule"/>
</dbReference>
<keyword evidence="1 6" id="KW-0963">Cytoplasm</keyword>
<dbReference type="EMBL" id="DVGZ01000064">
    <property type="protein sequence ID" value="HIR47246.1"/>
    <property type="molecule type" value="Genomic_DNA"/>
</dbReference>
<dbReference type="HAMAP" id="MF_00167">
    <property type="entry name" value="CsrA"/>
    <property type="match status" value="1"/>
</dbReference>
<dbReference type="GO" id="GO:0006402">
    <property type="term" value="P:mRNA catabolic process"/>
    <property type="evidence" value="ECO:0007669"/>
    <property type="project" value="InterPro"/>
</dbReference>
<comment type="subunit">
    <text evidence="6">Homodimer; the beta-strands of each monomer intercalate to form a hydrophobic core, while the alpha-helices form wings that extend away from the core.</text>
</comment>
<keyword evidence="3 6" id="KW-1005">Bacterial flagellum biogenesis</keyword>
<evidence type="ECO:0000313" key="7">
    <source>
        <dbReference type="EMBL" id="HIR47246.1"/>
    </source>
</evidence>
<protein>
    <recommendedName>
        <fullName evidence="6">Translational regulator CsrA</fullName>
    </recommendedName>
</protein>
<evidence type="ECO:0000256" key="2">
    <source>
        <dbReference type="ARBA" id="ARBA00022491"/>
    </source>
</evidence>
<comment type="similarity">
    <text evidence="6">Belongs to the CsrA/RsmA family.</text>
</comment>
<reference evidence="7" key="1">
    <citation type="submission" date="2020-10" db="EMBL/GenBank/DDBJ databases">
        <authorList>
            <person name="Gilroy R."/>
        </authorList>
    </citation>
    <scope>NUCLEOTIDE SEQUENCE</scope>
    <source>
        <strain evidence="7">ChiSxjej1B13-7958</strain>
    </source>
</reference>
<comment type="subcellular location">
    <subcellularLocation>
        <location evidence="6">Cytoplasm</location>
    </subcellularLocation>
</comment>
<dbReference type="GO" id="GO:0005829">
    <property type="term" value="C:cytosol"/>
    <property type="evidence" value="ECO:0007669"/>
    <property type="project" value="TreeGrafter"/>
</dbReference>
<dbReference type="GO" id="GO:0044781">
    <property type="term" value="P:bacterial-type flagellum organization"/>
    <property type="evidence" value="ECO:0007669"/>
    <property type="project" value="UniProtKB-KW"/>
</dbReference>
<dbReference type="InterPro" id="IPR003751">
    <property type="entry name" value="CsrA"/>
</dbReference>
<keyword evidence="2 6" id="KW-0678">Repressor</keyword>
<dbReference type="GO" id="GO:0048027">
    <property type="term" value="F:mRNA 5'-UTR binding"/>
    <property type="evidence" value="ECO:0007669"/>
    <property type="project" value="UniProtKB-UniRule"/>
</dbReference>
<comment type="function">
    <text evidence="6">A translational regulator that binds mRNA to regulate translation initiation and/or mRNA stability. Usually binds in the 5'-UTR at or near the Shine-Dalgarno sequence preventing ribosome-binding, thus repressing translation. Its main target seems to be the major flagellin gene, while its function is anatagonized by FliW.</text>
</comment>
<evidence type="ECO:0000256" key="4">
    <source>
        <dbReference type="ARBA" id="ARBA00022845"/>
    </source>
</evidence>
<evidence type="ECO:0000256" key="1">
    <source>
        <dbReference type="ARBA" id="ARBA00022490"/>
    </source>
</evidence>
<evidence type="ECO:0000256" key="6">
    <source>
        <dbReference type="HAMAP-Rule" id="MF_00167"/>
    </source>
</evidence>
<evidence type="ECO:0000313" key="8">
    <source>
        <dbReference type="Proteomes" id="UP000824242"/>
    </source>
</evidence>
<sequence>MLILGRRAGESLVIGDRISVTILSVEPGGSVTLGIDAPKDLLILRKELQQAVSTNQEAASANASTQMITALENAFLHPTAGKKPEKGG</sequence>
<reference evidence="7" key="2">
    <citation type="journal article" date="2021" name="PeerJ">
        <title>Extensive microbial diversity within the chicken gut microbiome revealed by metagenomics and culture.</title>
        <authorList>
            <person name="Gilroy R."/>
            <person name="Ravi A."/>
            <person name="Getino M."/>
            <person name="Pursley I."/>
            <person name="Horton D.L."/>
            <person name="Alikhan N.F."/>
            <person name="Baker D."/>
            <person name="Gharbi K."/>
            <person name="Hall N."/>
            <person name="Watson M."/>
            <person name="Adriaenssens E.M."/>
            <person name="Foster-Nyarko E."/>
            <person name="Jarju S."/>
            <person name="Secka A."/>
            <person name="Antonio M."/>
            <person name="Oren A."/>
            <person name="Chaudhuri R.R."/>
            <person name="La Ragione R."/>
            <person name="Hildebrand F."/>
            <person name="Pallen M.J."/>
        </authorList>
    </citation>
    <scope>NUCLEOTIDE SEQUENCE</scope>
    <source>
        <strain evidence="7">ChiSxjej1B13-7958</strain>
    </source>
</reference>
<organism evidence="7 8">
    <name type="scientific">Candidatus Caccousia avicola</name>
    <dbReference type="NCBI Taxonomy" id="2840721"/>
    <lineage>
        <taxon>Bacteria</taxon>
        <taxon>Bacillati</taxon>
        <taxon>Bacillota</taxon>
        <taxon>Clostridia</taxon>
        <taxon>Eubacteriales</taxon>
        <taxon>Oscillospiraceae</taxon>
        <taxon>Oscillospiraceae incertae sedis</taxon>
        <taxon>Candidatus Caccousia</taxon>
    </lineage>
</organism>
<keyword evidence="5 6" id="KW-0694">RNA-binding</keyword>
<dbReference type="Pfam" id="PF02599">
    <property type="entry name" value="CsrA"/>
    <property type="match status" value="1"/>
</dbReference>
<dbReference type="PANTHER" id="PTHR34984">
    <property type="entry name" value="CARBON STORAGE REGULATOR"/>
    <property type="match status" value="1"/>
</dbReference>
<dbReference type="Gene3D" id="2.60.40.4380">
    <property type="entry name" value="Translational regulator CsrA"/>
    <property type="match status" value="1"/>
</dbReference>
<evidence type="ECO:0000256" key="3">
    <source>
        <dbReference type="ARBA" id="ARBA00022795"/>
    </source>
</evidence>
<dbReference type="InterPro" id="IPR036107">
    <property type="entry name" value="CsrA_sf"/>
</dbReference>
<dbReference type="AlphaFoldDB" id="A0A9D1AMJ6"/>
<dbReference type="Proteomes" id="UP000824242">
    <property type="component" value="Unassembled WGS sequence"/>
</dbReference>
<dbReference type="PANTHER" id="PTHR34984:SF1">
    <property type="entry name" value="CARBON STORAGE REGULATOR"/>
    <property type="match status" value="1"/>
</dbReference>